<evidence type="ECO:0000256" key="6">
    <source>
        <dbReference type="ARBA" id="ARBA00023136"/>
    </source>
</evidence>
<dbReference type="GO" id="GO:0005886">
    <property type="term" value="C:plasma membrane"/>
    <property type="evidence" value="ECO:0007669"/>
    <property type="project" value="UniProtKB-SubCell"/>
</dbReference>
<feature type="transmembrane region" description="Helical" evidence="7">
    <location>
        <begin position="61"/>
        <end position="78"/>
    </location>
</feature>
<dbReference type="InterPro" id="IPR011527">
    <property type="entry name" value="ABC1_TM_dom"/>
</dbReference>
<dbReference type="InterPro" id="IPR003439">
    <property type="entry name" value="ABC_transporter-like_ATP-bd"/>
</dbReference>
<evidence type="ECO:0000259" key="8">
    <source>
        <dbReference type="PROSITE" id="PS50893"/>
    </source>
</evidence>
<name>C5C3H2_BEUC1</name>
<keyword evidence="6 7" id="KW-0472">Membrane</keyword>
<evidence type="ECO:0000313" key="11">
    <source>
        <dbReference type="Proteomes" id="UP000007962"/>
    </source>
</evidence>
<dbReference type="SMART" id="SM00382">
    <property type="entry name" value="AAA"/>
    <property type="match status" value="1"/>
</dbReference>
<dbReference type="InterPro" id="IPR039421">
    <property type="entry name" value="Type_1_exporter"/>
</dbReference>
<dbReference type="PROSITE" id="PS51257">
    <property type="entry name" value="PROKAR_LIPOPROTEIN"/>
    <property type="match status" value="1"/>
</dbReference>
<evidence type="ECO:0000256" key="4">
    <source>
        <dbReference type="ARBA" id="ARBA00022840"/>
    </source>
</evidence>
<dbReference type="SUPFAM" id="SSF90123">
    <property type="entry name" value="ABC transporter transmembrane region"/>
    <property type="match status" value="1"/>
</dbReference>
<dbReference type="eggNOG" id="COG4988">
    <property type="taxonomic scope" value="Bacteria"/>
</dbReference>
<dbReference type="CDD" id="cd18584">
    <property type="entry name" value="ABC_6TM_AarD_CydD"/>
    <property type="match status" value="1"/>
</dbReference>
<evidence type="ECO:0000256" key="3">
    <source>
        <dbReference type="ARBA" id="ARBA00022741"/>
    </source>
</evidence>
<dbReference type="InterPro" id="IPR014216">
    <property type="entry name" value="ABC_transptr_CydD"/>
</dbReference>
<feature type="transmembrane region" description="Helical" evidence="7">
    <location>
        <begin position="20"/>
        <end position="41"/>
    </location>
</feature>
<keyword evidence="11" id="KW-1185">Reference proteome</keyword>
<evidence type="ECO:0000313" key="10">
    <source>
        <dbReference type="EMBL" id="ACQ79871.1"/>
    </source>
</evidence>
<sequence length="551" mass="56957">MKPLDPRLLREARSVRGWVLASAAFAIGVTACVVVSAFAIAQALAPVVSGTATLADVRTPLVVLAVAVVARAVLAWAAERTAHASAAQVIGELRGRLLDHATRLPHRWRTEHGAGVVVLATRGLDDLEPYLVRYLPQLLLAATLTPATLAVVLTQDLLSGLLLAFTLPLVPLFMWLVGVTTATFARGRLAVLERQGAQLLDLLAGLTTLRALGREVGPGTRVRRLGEAYRRTTMSTLRVAFLSGGVLELLATLGVALVAVGIGLRLVEGDLTLVTGLTVLVLAPEVYLPLRMVGTHFHASADGVAAAERTFAVLDEPLPASGTLPVPDWSRIEVRGLGVRAGERGYWAPRSVDAVIRPGEILALAGPSGSGKTTTAMAMLGLQPADAGGVRLVDDSTPTGEAGTPLEDVDPAAWWAQVAWVPQRPSFGPGSVAERAGGTSDHVVQAAAATGLDRVVARRGGWTTALGQGGTGLTVGVSVGESQRLALTAALARGARLVVVDEPTAHLDPLAEAEVLAALRGAADAGAAVVVIAHRPTTLAAADHVVRVDGG</sequence>
<evidence type="ECO:0000256" key="5">
    <source>
        <dbReference type="ARBA" id="ARBA00022989"/>
    </source>
</evidence>
<keyword evidence="3" id="KW-0547">Nucleotide-binding</keyword>
<dbReference type="GO" id="GO:0005524">
    <property type="term" value="F:ATP binding"/>
    <property type="evidence" value="ECO:0007669"/>
    <property type="project" value="UniProtKB-KW"/>
</dbReference>
<feature type="transmembrane region" description="Helical" evidence="7">
    <location>
        <begin position="161"/>
        <end position="185"/>
    </location>
</feature>
<dbReference type="STRING" id="471853.Bcav_1615"/>
<evidence type="ECO:0000256" key="1">
    <source>
        <dbReference type="ARBA" id="ARBA00004651"/>
    </source>
</evidence>
<dbReference type="InterPro" id="IPR027417">
    <property type="entry name" value="P-loop_NTPase"/>
</dbReference>
<evidence type="ECO:0000256" key="7">
    <source>
        <dbReference type="SAM" id="Phobius"/>
    </source>
</evidence>
<evidence type="ECO:0000259" key="9">
    <source>
        <dbReference type="PROSITE" id="PS50929"/>
    </source>
</evidence>
<evidence type="ECO:0000256" key="2">
    <source>
        <dbReference type="ARBA" id="ARBA00022692"/>
    </source>
</evidence>
<dbReference type="EMBL" id="CP001618">
    <property type="protein sequence ID" value="ACQ79871.1"/>
    <property type="molecule type" value="Genomic_DNA"/>
</dbReference>
<dbReference type="Pfam" id="PF00664">
    <property type="entry name" value="ABC_membrane"/>
    <property type="match status" value="1"/>
</dbReference>
<protein>
    <submittedName>
        <fullName evidence="10">ABC transporter, CydDC cysteine exporter (CydDC-E) family, permease/ATP-binding protein CydD</fullName>
    </submittedName>
</protein>
<dbReference type="Gene3D" id="3.40.50.300">
    <property type="entry name" value="P-loop containing nucleotide triphosphate hydrolases"/>
    <property type="match status" value="1"/>
</dbReference>
<dbReference type="GO" id="GO:0016887">
    <property type="term" value="F:ATP hydrolysis activity"/>
    <property type="evidence" value="ECO:0007669"/>
    <property type="project" value="InterPro"/>
</dbReference>
<dbReference type="Pfam" id="PF00005">
    <property type="entry name" value="ABC_tran"/>
    <property type="match status" value="1"/>
</dbReference>
<dbReference type="RefSeq" id="WP_015882111.1">
    <property type="nucleotide sequence ID" value="NC_012669.1"/>
</dbReference>
<dbReference type="KEGG" id="bcv:Bcav_1615"/>
<dbReference type="PROSITE" id="PS50929">
    <property type="entry name" value="ABC_TM1F"/>
    <property type="match status" value="1"/>
</dbReference>
<dbReference type="GO" id="GO:0140359">
    <property type="term" value="F:ABC-type transporter activity"/>
    <property type="evidence" value="ECO:0007669"/>
    <property type="project" value="InterPro"/>
</dbReference>
<feature type="domain" description="ABC transmembrane type-1" evidence="9">
    <location>
        <begin position="20"/>
        <end position="302"/>
    </location>
</feature>
<dbReference type="AlphaFoldDB" id="C5C3H2"/>
<gene>
    <name evidence="10" type="ordered locus">Bcav_1615</name>
</gene>
<dbReference type="OrthoDB" id="9806127at2"/>
<keyword evidence="2 7" id="KW-0812">Transmembrane</keyword>
<dbReference type="PANTHER" id="PTHR24221:SF590">
    <property type="entry name" value="COMPONENT LINKED WITH THE ASSEMBLY OF CYTOCHROME' TRANSPORT TRANSMEMBRANE ATP-BINDING PROTEIN ABC TRANSPORTER CYDD-RELATED"/>
    <property type="match status" value="1"/>
</dbReference>
<dbReference type="PROSITE" id="PS50893">
    <property type="entry name" value="ABC_TRANSPORTER_2"/>
    <property type="match status" value="1"/>
</dbReference>
<dbReference type="PANTHER" id="PTHR24221">
    <property type="entry name" value="ATP-BINDING CASSETTE SUB-FAMILY B"/>
    <property type="match status" value="1"/>
</dbReference>
<feature type="domain" description="ABC transporter" evidence="8">
    <location>
        <begin position="334"/>
        <end position="551"/>
    </location>
</feature>
<keyword evidence="5 7" id="KW-1133">Transmembrane helix</keyword>
<comment type="subcellular location">
    <subcellularLocation>
        <location evidence="1">Cell membrane</location>
        <topology evidence="1">Multi-pass membrane protein</topology>
    </subcellularLocation>
</comment>
<dbReference type="Gene3D" id="1.20.1560.10">
    <property type="entry name" value="ABC transporter type 1, transmembrane domain"/>
    <property type="match status" value="1"/>
</dbReference>
<dbReference type="InterPro" id="IPR036640">
    <property type="entry name" value="ABC1_TM_sf"/>
</dbReference>
<dbReference type="GO" id="GO:0042883">
    <property type="term" value="P:cysteine transport"/>
    <property type="evidence" value="ECO:0007669"/>
    <property type="project" value="InterPro"/>
</dbReference>
<proteinExistence type="predicted"/>
<dbReference type="Proteomes" id="UP000007962">
    <property type="component" value="Chromosome"/>
</dbReference>
<organism evidence="10 11">
    <name type="scientific">Beutenbergia cavernae (strain ATCC BAA-8 / DSM 12333 / CCUG 43141 / JCM 11478 / NBRC 16432 / NCIMB 13614 / HKI 0122)</name>
    <dbReference type="NCBI Taxonomy" id="471853"/>
    <lineage>
        <taxon>Bacteria</taxon>
        <taxon>Bacillati</taxon>
        <taxon>Actinomycetota</taxon>
        <taxon>Actinomycetes</taxon>
        <taxon>Micrococcales</taxon>
        <taxon>Beutenbergiaceae</taxon>
        <taxon>Beutenbergia</taxon>
    </lineage>
</organism>
<dbReference type="SUPFAM" id="SSF52540">
    <property type="entry name" value="P-loop containing nucleoside triphosphate hydrolases"/>
    <property type="match status" value="1"/>
</dbReference>
<keyword evidence="4 10" id="KW-0067">ATP-binding</keyword>
<dbReference type="HOGENOM" id="CLU_000604_84_9_11"/>
<reference evidence="10 11" key="1">
    <citation type="journal article" date="2009" name="Stand. Genomic Sci.">
        <title>Complete genome sequence of Beutenbergia cavernae type strain (HKI 0122).</title>
        <authorList>
            <person name="Land M."/>
            <person name="Pukall R."/>
            <person name="Abt B."/>
            <person name="Goker M."/>
            <person name="Rohde M."/>
            <person name="Glavina Del Rio T."/>
            <person name="Tice H."/>
            <person name="Copeland A."/>
            <person name="Cheng J.F."/>
            <person name="Lucas S."/>
            <person name="Chen F."/>
            <person name="Nolan M."/>
            <person name="Bruce D."/>
            <person name="Goodwin L."/>
            <person name="Pitluck S."/>
            <person name="Ivanova N."/>
            <person name="Mavromatis K."/>
            <person name="Ovchinnikova G."/>
            <person name="Pati A."/>
            <person name="Chen A."/>
            <person name="Palaniappan K."/>
            <person name="Hauser L."/>
            <person name="Chang Y.J."/>
            <person name="Jefferies C.C."/>
            <person name="Saunders E."/>
            <person name="Brettin T."/>
            <person name="Detter J.C."/>
            <person name="Han C."/>
            <person name="Chain P."/>
            <person name="Bristow J."/>
            <person name="Eisen J.A."/>
            <person name="Markowitz V."/>
            <person name="Hugenholtz P."/>
            <person name="Kyrpides N.C."/>
            <person name="Klenk H.P."/>
            <person name="Lapidus A."/>
        </authorList>
    </citation>
    <scope>NUCLEOTIDE SEQUENCE [LARGE SCALE GENOMIC DNA]</scope>
    <source>
        <strain evidence="11">ATCC BAA-8 / DSM 12333 / NBRC 16432</strain>
    </source>
</reference>
<accession>C5C3H2</accession>
<dbReference type="InterPro" id="IPR003593">
    <property type="entry name" value="AAA+_ATPase"/>
</dbReference>
<feature type="transmembrane region" description="Helical" evidence="7">
    <location>
        <begin position="239"/>
        <end position="265"/>
    </location>
</feature>
<dbReference type="NCBIfam" id="TIGR02857">
    <property type="entry name" value="CydD"/>
    <property type="match status" value="1"/>
</dbReference>
<feature type="transmembrane region" description="Helical" evidence="7">
    <location>
        <begin position="138"/>
        <end position="155"/>
    </location>
</feature>